<accession>A0A372LQI2</accession>
<dbReference type="Proteomes" id="UP000264541">
    <property type="component" value="Unassembled WGS sequence"/>
</dbReference>
<evidence type="ECO:0000313" key="2">
    <source>
        <dbReference type="EMBL" id="RFU69136.1"/>
    </source>
</evidence>
<sequence length="64" mass="7188">MNNQEQNEQQPKKMSLQEAIKLKLESKKQQASGNNSASGISQKTKKLTSQQSKKPSNTRRKMGV</sequence>
<organism evidence="2 3">
    <name type="scientific">Peribacillus saganii</name>
    <dbReference type="NCBI Taxonomy" id="2303992"/>
    <lineage>
        <taxon>Bacteria</taxon>
        <taxon>Bacillati</taxon>
        <taxon>Bacillota</taxon>
        <taxon>Bacilli</taxon>
        <taxon>Bacillales</taxon>
        <taxon>Bacillaceae</taxon>
        <taxon>Peribacillus</taxon>
    </lineage>
</organism>
<feature type="compositionally biased region" description="Polar residues" evidence="1">
    <location>
        <begin position="29"/>
        <end position="40"/>
    </location>
</feature>
<proteinExistence type="predicted"/>
<name>A0A372LQI2_9BACI</name>
<dbReference type="RefSeq" id="WP_117326660.1">
    <property type="nucleotide sequence ID" value="NZ_QVTE01000029.1"/>
</dbReference>
<keyword evidence="3" id="KW-1185">Reference proteome</keyword>
<dbReference type="OrthoDB" id="2737184at2"/>
<evidence type="ECO:0000256" key="1">
    <source>
        <dbReference type="SAM" id="MobiDB-lite"/>
    </source>
</evidence>
<dbReference type="EMBL" id="QVTE01000029">
    <property type="protein sequence ID" value="RFU69136.1"/>
    <property type="molecule type" value="Genomic_DNA"/>
</dbReference>
<dbReference type="AlphaFoldDB" id="A0A372LQI2"/>
<reference evidence="2 3" key="1">
    <citation type="submission" date="2018-08" db="EMBL/GenBank/DDBJ databases">
        <title>Bacillus chawlae sp. nov., Bacillus glennii sp. nov., and Bacillus saganii sp. nov. Isolated from the Vehicle Assembly Building at Kennedy Space Center where the Viking Spacecraft were Assembled.</title>
        <authorList>
            <person name="Seuylemezian A."/>
            <person name="Vaishampayan P."/>
        </authorList>
    </citation>
    <scope>NUCLEOTIDE SEQUENCE [LARGE SCALE GENOMIC DNA]</scope>
    <source>
        <strain evidence="2 3">V47-23a</strain>
    </source>
</reference>
<feature type="region of interest" description="Disordered" evidence="1">
    <location>
        <begin position="1"/>
        <end position="64"/>
    </location>
</feature>
<comment type="caution">
    <text evidence="2">The sequence shown here is derived from an EMBL/GenBank/DDBJ whole genome shotgun (WGS) entry which is preliminary data.</text>
</comment>
<gene>
    <name evidence="2" type="ORF">D0469_10300</name>
</gene>
<evidence type="ECO:0000313" key="3">
    <source>
        <dbReference type="Proteomes" id="UP000264541"/>
    </source>
</evidence>
<protein>
    <submittedName>
        <fullName evidence="2">Uncharacterized protein</fullName>
    </submittedName>
</protein>